<dbReference type="EMBL" id="CP080598">
    <property type="protein sequence ID" value="QYX32573.1"/>
    <property type="molecule type" value="Genomic_DNA"/>
</dbReference>
<reference evidence="3 4" key="1">
    <citation type="journal article" date="2022" name="J. Am. Chem. Soc.">
        <title>Biosynthesis of Guanitoxin Enables Global Environmental Detection in Freshwater Cyanobacteria.</title>
        <authorList>
            <person name="Lima S.T."/>
            <person name="Fallon T.R."/>
            <person name="Cordoza J.L."/>
            <person name="Chekan J.R."/>
            <person name="Delbaje E."/>
            <person name="Hopiavuori A.R."/>
            <person name="Alvarenga D.O."/>
            <person name="Wood S.M."/>
            <person name="Luhavaya H."/>
            <person name="Baumgartner J.T."/>
            <person name="Dorr F.A."/>
            <person name="Etchegaray A."/>
            <person name="Pinto E."/>
            <person name="McKinnie S.M.K."/>
            <person name="Fiore M.F."/>
            <person name="Moore B.S."/>
        </authorList>
    </citation>
    <scope>NUCLEOTIDE SEQUENCE [LARGE SCALE GENOMIC DNA]</scope>
    <source>
        <strain evidence="3 4">ITEP-024</strain>
    </source>
</reference>
<evidence type="ECO:0000256" key="1">
    <source>
        <dbReference type="SAM" id="Coils"/>
    </source>
</evidence>
<accession>A0ABX8X1J1</accession>
<dbReference type="Proteomes" id="UP000826540">
    <property type="component" value="Chromosome"/>
</dbReference>
<name>A0ABX8X1J1_9CYAN</name>
<keyword evidence="1" id="KW-0175">Coiled coil</keyword>
<feature type="coiled-coil region" evidence="1">
    <location>
        <begin position="101"/>
        <end position="139"/>
    </location>
</feature>
<feature type="region of interest" description="Disordered" evidence="2">
    <location>
        <begin position="152"/>
        <end position="172"/>
    </location>
</feature>
<proteinExistence type="predicted"/>
<evidence type="ECO:0000256" key="2">
    <source>
        <dbReference type="SAM" id="MobiDB-lite"/>
    </source>
</evidence>
<dbReference type="RefSeq" id="WP_220610455.1">
    <property type="nucleotide sequence ID" value="NZ_CP080598.1"/>
</dbReference>
<feature type="coiled-coil region" evidence="1">
    <location>
        <begin position="12"/>
        <end position="39"/>
    </location>
</feature>
<keyword evidence="4" id="KW-1185">Reference proteome</keyword>
<organism evidence="3 4">
    <name type="scientific">Sphaerospermopsis torques-reginae ITEP-024</name>
    <dbReference type="NCBI Taxonomy" id="984208"/>
    <lineage>
        <taxon>Bacteria</taxon>
        <taxon>Bacillati</taxon>
        <taxon>Cyanobacteriota</taxon>
        <taxon>Cyanophyceae</taxon>
        <taxon>Nostocales</taxon>
        <taxon>Aphanizomenonaceae</taxon>
        <taxon>Sphaerospermopsis</taxon>
        <taxon>Sphaerospermopsis torques-reginae</taxon>
    </lineage>
</organism>
<gene>
    <name evidence="3" type="ORF">K2F26_04080</name>
</gene>
<evidence type="ECO:0000313" key="3">
    <source>
        <dbReference type="EMBL" id="QYX32573.1"/>
    </source>
</evidence>
<sequence length="172" mass="19789">MTDNIDKTAYLTQQWLSEIQALKQQMAELQQKRDEAWESSQKWRQLYNTESEQRRTDAKMYQQEIASLKAELWKLQCINTDTITETTTTAIESELTEHTSIEELKNKLIAVTQERDRLIQALKTEQENHEQTRKNLTTVLGDAIDSLTQLRAATKATEETEEAGEVGDNASP</sequence>
<protein>
    <submittedName>
        <fullName evidence="3">Uncharacterized protein</fullName>
    </submittedName>
</protein>
<evidence type="ECO:0000313" key="4">
    <source>
        <dbReference type="Proteomes" id="UP000826540"/>
    </source>
</evidence>